<dbReference type="InterPro" id="IPR036761">
    <property type="entry name" value="TTHA0802/YceI-like_sf"/>
</dbReference>
<dbReference type="VEuPathDB" id="TriTrypDB:TvY486_0802720"/>
<reference evidence="1" key="1">
    <citation type="journal article" date="2012" name="Proc. Natl. Acad. Sci. U.S.A.">
        <title>Antigenic diversity is generated by distinct evolutionary mechanisms in African trypanosome species.</title>
        <authorList>
            <person name="Jackson A.P."/>
            <person name="Berry A."/>
            <person name="Aslett M."/>
            <person name="Allison H.C."/>
            <person name="Burton P."/>
            <person name="Vavrova-Anderson J."/>
            <person name="Brown R."/>
            <person name="Browne H."/>
            <person name="Corton N."/>
            <person name="Hauser H."/>
            <person name="Gamble J."/>
            <person name="Gilderthorp R."/>
            <person name="Marcello L."/>
            <person name="McQuillan J."/>
            <person name="Otto T.D."/>
            <person name="Quail M.A."/>
            <person name="Sanders M.J."/>
            <person name="van Tonder A."/>
            <person name="Ginger M.L."/>
            <person name="Field M.C."/>
            <person name="Barry J.D."/>
            <person name="Hertz-Fowler C."/>
            <person name="Berriman M."/>
        </authorList>
    </citation>
    <scope>NUCLEOTIDE SEQUENCE</scope>
    <source>
        <strain evidence="1">Y486</strain>
    </source>
</reference>
<dbReference type="AlphaFoldDB" id="G0U0R4"/>
<organism evidence="1">
    <name type="scientific">Trypanosoma vivax (strain Y486)</name>
    <dbReference type="NCBI Taxonomy" id="1055687"/>
    <lineage>
        <taxon>Eukaryota</taxon>
        <taxon>Discoba</taxon>
        <taxon>Euglenozoa</taxon>
        <taxon>Kinetoplastea</taxon>
        <taxon>Metakinetoplastina</taxon>
        <taxon>Trypanosomatida</taxon>
        <taxon>Trypanosomatidae</taxon>
        <taxon>Trypanosoma</taxon>
        <taxon>Duttonella</taxon>
    </lineage>
</organism>
<evidence type="ECO:0008006" key="2">
    <source>
        <dbReference type="Google" id="ProtNLM"/>
    </source>
</evidence>
<evidence type="ECO:0000313" key="1">
    <source>
        <dbReference type="EMBL" id="CCC49663.1"/>
    </source>
</evidence>
<protein>
    <recommendedName>
        <fullName evidence="2">Lipid/polyisoprenoid-binding YceI-like domain-containing protein</fullName>
    </recommendedName>
</protein>
<name>G0U0R4_TRYVY</name>
<proteinExistence type="predicted"/>
<sequence>MGWGGWGETRVLNTSPELNGVEMFVYTRPAGLIGRWIGRSLRFGVRRFAFITEGQGTANGGSPLKRVEVEANSLVPLCEVDMNKFERLPLTISEVMRVEKRTRESVLDAPRYPRIVYTLDGETDSEIAGVLDLHGERHAVSCSKTVDGPELVVRCPIDARNFKIPMFSIMQGLFSVSPHVEVETRIPSRVLKI</sequence>
<dbReference type="EMBL" id="HE573024">
    <property type="protein sequence ID" value="CCC49663.1"/>
    <property type="molecule type" value="Genomic_DNA"/>
</dbReference>
<dbReference type="SUPFAM" id="SSF101874">
    <property type="entry name" value="YceI-like"/>
    <property type="match status" value="1"/>
</dbReference>
<accession>G0U0R4</accession>
<gene>
    <name evidence="1" type="ORF">TVY486_0802720</name>
</gene>
<dbReference type="OMA" id="VVRCPID"/>